<gene>
    <name evidence="2" type="ORF">G6O67_002415</name>
</gene>
<dbReference type="Proteomes" id="UP000557566">
    <property type="component" value="Unassembled WGS sequence"/>
</dbReference>
<proteinExistence type="predicted"/>
<comment type="caution">
    <text evidence="2">The sequence shown here is derived from an EMBL/GenBank/DDBJ whole genome shotgun (WGS) entry which is preliminary data.</text>
</comment>
<name>A0A8H4PU47_9HYPO</name>
<sequence>MPGPARLLLRAAGAGASTRAALVAVAAPRALHTSLPRRMPDAAAVPLPSRKPMGAFRGGLFGFLFGCVLSGGAVYSYLLQEYKASNDLLTEDIYTLQASVARLANYVRNLEDKTQGKK</sequence>
<keyword evidence="3" id="KW-1185">Reference proteome</keyword>
<feature type="transmembrane region" description="Helical" evidence="1">
    <location>
        <begin position="55"/>
        <end position="78"/>
    </location>
</feature>
<reference evidence="2 3" key="1">
    <citation type="journal article" date="2020" name="Genome Biol. Evol.">
        <title>A new high-quality draft genome assembly of the Chinese cordyceps Ophiocordyceps sinensis.</title>
        <authorList>
            <person name="Shu R."/>
            <person name="Zhang J."/>
            <person name="Meng Q."/>
            <person name="Zhang H."/>
            <person name="Zhou G."/>
            <person name="Li M."/>
            <person name="Wu P."/>
            <person name="Zhao Y."/>
            <person name="Chen C."/>
            <person name="Qin Q."/>
        </authorList>
    </citation>
    <scope>NUCLEOTIDE SEQUENCE [LARGE SCALE GENOMIC DNA]</scope>
    <source>
        <strain evidence="2 3">IOZ07</strain>
    </source>
</reference>
<evidence type="ECO:0000313" key="2">
    <source>
        <dbReference type="EMBL" id="KAF4510535.1"/>
    </source>
</evidence>
<keyword evidence="1" id="KW-0812">Transmembrane</keyword>
<evidence type="ECO:0000256" key="1">
    <source>
        <dbReference type="SAM" id="Phobius"/>
    </source>
</evidence>
<dbReference type="OrthoDB" id="5331396at2759"/>
<dbReference type="PANTHER" id="PTHR37849">
    <property type="entry name" value="YALI0E11605P"/>
    <property type="match status" value="1"/>
</dbReference>
<accession>A0A8H4PU47</accession>
<dbReference type="AlphaFoldDB" id="A0A8H4PU47"/>
<keyword evidence="1" id="KW-0472">Membrane</keyword>
<organism evidence="2 3">
    <name type="scientific">Ophiocordyceps sinensis</name>
    <dbReference type="NCBI Taxonomy" id="72228"/>
    <lineage>
        <taxon>Eukaryota</taxon>
        <taxon>Fungi</taxon>
        <taxon>Dikarya</taxon>
        <taxon>Ascomycota</taxon>
        <taxon>Pezizomycotina</taxon>
        <taxon>Sordariomycetes</taxon>
        <taxon>Hypocreomycetidae</taxon>
        <taxon>Hypocreales</taxon>
        <taxon>Ophiocordycipitaceae</taxon>
        <taxon>Ophiocordyceps</taxon>
    </lineage>
</organism>
<dbReference type="PANTHER" id="PTHR37849:SF1">
    <property type="entry name" value="YALI0E11605P"/>
    <property type="match status" value="1"/>
</dbReference>
<keyword evidence="1" id="KW-1133">Transmembrane helix</keyword>
<dbReference type="EMBL" id="JAAVMX010000003">
    <property type="protein sequence ID" value="KAF4510535.1"/>
    <property type="molecule type" value="Genomic_DNA"/>
</dbReference>
<protein>
    <submittedName>
        <fullName evidence="2">Uncharacterized protein</fullName>
    </submittedName>
</protein>
<evidence type="ECO:0000313" key="3">
    <source>
        <dbReference type="Proteomes" id="UP000557566"/>
    </source>
</evidence>